<sequence length="345" mass="38267">MPGSIVTGGDASAAPFGEHVEVAQGDRIRPRATYRGRRFRLMSVDASRYRWRCSVSTCPSKLMTDKFGERHVLYSFKDHDEKEHRAVEERRRSNKAFRSEAVEKIGEFMYVLERTMIDLKCWRCQYVSCSGRCRTSLDGKTLLHGPTPHTCQALTPQKEQHARPLHDEPVLTEHTPAGPSQSVTSTSTDASVQQRQQPQHMDVADNKEESRGSQGRSSVPAQSPRETALKIDSSESDADDDDMNDEESSKIGGDEHEGQEERSRSMGGGRSNAAGIGSIASAAEVLRMMSGSCECAQDKLRAAIYARALDLQVKEEKLLEVQMRNEVARGRLLDSLMKNGPSAPV</sequence>
<organism evidence="2 3">
    <name type="scientific">Rhipicephalus sanguineus</name>
    <name type="common">Brown dog tick</name>
    <name type="synonym">Ixodes sanguineus</name>
    <dbReference type="NCBI Taxonomy" id="34632"/>
    <lineage>
        <taxon>Eukaryota</taxon>
        <taxon>Metazoa</taxon>
        <taxon>Ecdysozoa</taxon>
        <taxon>Arthropoda</taxon>
        <taxon>Chelicerata</taxon>
        <taxon>Arachnida</taxon>
        <taxon>Acari</taxon>
        <taxon>Parasitiformes</taxon>
        <taxon>Ixodida</taxon>
        <taxon>Ixodoidea</taxon>
        <taxon>Ixodidae</taxon>
        <taxon>Rhipicephalinae</taxon>
        <taxon>Rhipicephalus</taxon>
        <taxon>Rhipicephalus</taxon>
    </lineage>
</organism>
<dbReference type="EMBL" id="JABSTV010001252">
    <property type="protein sequence ID" value="KAH7947303.1"/>
    <property type="molecule type" value="Genomic_DNA"/>
</dbReference>
<evidence type="ECO:0008006" key="4">
    <source>
        <dbReference type="Google" id="ProtNLM"/>
    </source>
</evidence>
<feature type="region of interest" description="Disordered" evidence="1">
    <location>
        <begin position="139"/>
        <end position="273"/>
    </location>
</feature>
<dbReference type="Proteomes" id="UP000821837">
    <property type="component" value="Chromosome 6"/>
</dbReference>
<comment type="caution">
    <text evidence="2">The sequence shown here is derived from an EMBL/GenBank/DDBJ whole genome shotgun (WGS) entry which is preliminary data.</text>
</comment>
<feature type="compositionally biased region" description="Basic and acidic residues" evidence="1">
    <location>
        <begin position="202"/>
        <end position="211"/>
    </location>
</feature>
<dbReference type="VEuPathDB" id="VectorBase:RSAN_051785"/>
<feature type="compositionally biased region" description="Basic and acidic residues" evidence="1">
    <location>
        <begin position="247"/>
        <end position="264"/>
    </location>
</feature>
<reference evidence="2" key="2">
    <citation type="submission" date="2021-09" db="EMBL/GenBank/DDBJ databases">
        <authorList>
            <person name="Jia N."/>
            <person name="Wang J."/>
            <person name="Shi W."/>
            <person name="Du L."/>
            <person name="Sun Y."/>
            <person name="Zhan W."/>
            <person name="Jiang J."/>
            <person name="Wang Q."/>
            <person name="Zhang B."/>
            <person name="Ji P."/>
            <person name="Sakyi L.B."/>
            <person name="Cui X."/>
            <person name="Yuan T."/>
            <person name="Jiang B."/>
            <person name="Yang W."/>
            <person name="Lam T.T.-Y."/>
            <person name="Chang Q."/>
            <person name="Ding S."/>
            <person name="Wang X."/>
            <person name="Zhu J."/>
            <person name="Ruan X."/>
            <person name="Zhao L."/>
            <person name="Wei J."/>
            <person name="Que T."/>
            <person name="Du C."/>
            <person name="Cheng J."/>
            <person name="Dai P."/>
            <person name="Han X."/>
            <person name="Huang E."/>
            <person name="Gao Y."/>
            <person name="Liu J."/>
            <person name="Shao H."/>
            <person name="Ye R."/>
            <person name="Li L."/>
            <person name="Wei W."/>
            <person name="Wang X."/>
            <person name="Wang C."/>
            <person name="Huo Q."/>
            <person name="Li W."/>
            <person name="Guo W."/>
            <person name="Chen H."/>
            <person name="Chen S."/>
            <person name="Zhou L."/>
            <person name="Zhou L."/>
            <person name="Ni X."/>
            <person name="Tian J."/>
            <person name="Zhou Y."/>
            <person name="Sheng Y."/>
            <person name="Liu T."/>
            <person name="Pan Y."/>
            <person name="Xia L."/>
            <person name="Li J."/>
            <person name="Zhao F."/>
            <person name="Cao W."/>
        </authorList>
    </citation>
    <scope>NUCLEOTIDE SEQUENCE</scope>
    <source>
        <strain evidence="2">Rsan-2018</strain>
        <tissue evidence="2">Larvae</tissue>
    </source>
</reference>
<evidence type="ECO:0000313" key="3">
    <source>
        <dbReference type="Proteomes" id="UP000821837"/>
    </source>
</evidence>
<reference evidence="2" key="1">
    <citation type="journal article" date="2020" name="Cell">
        <title>Large-Scale Comparative Analyses of Tick Genomes Elucidate Their Genetic Diversity and Vector Capacities.</title>
        <authorList>
            <consortium name="Tick Genome and Microbiome Consortium (TIGMIC)"/>
            <person name="Jia N."/>
            <person name="Wang J."/>
            <person name="Shi W."/>
            <person name="Du L."/>
            <person name="Sun Y."/>
            <person name="Zhan W."/>
            <person name="Jiang J.F."/>
            <person name="Wang Q."/>
            <person name="Zhang B."/>
            <person name="Ji P."/>
            <person name="Bell-Sakyi L."/>
            <person name="Cui X.M."/>
            <person name="Yuan T.T."/>
            <person name="Jiang B.G."/>
            <person name="Yang W.F."/>
            <person name="Lam T.T."/>
            <person name="Chang Q.C."/>
            <person name="Ding S.J."/>
            <person name="Wang X.J."/>
            <person name="Zhu J.G."/>
            <person name="Ruan X.D."/>
            <person name="Zhao L."/>
            <person name="Wei J.T."/>
            <person name="Ye R.Z."/>
            <person name="Que T.C."/>
            <person name="Du C.H."/>
            <person name="Zhou Y.H."/>
            <person name="Cheng J.X."/>
            <person name="Dai P.F."/>
            <person name="Guo W.B."/>
            <person name="Han X.H."/>
            <person name="Huang E.J."/>
            <person name="Li L.F."/>
            <person name="Wei W."/>
            <person name="Gao Y.C."/>
            <person name="Liu J.Z."/>
            <person name="Shao H.Z."/>
            <person name="Wang X."/>
            <person name="Wang C.C."/>
            <person name="Yang T.C."/>
            <person name="Huo Q.B."/>
            <person name="Li W."/>
            <person name="Chen H.Y."/>
            <person name="Chen S.E."/>
            <person name="Zhou L.G."/>
            <person name="Ni X.B."/>
            <person name="Tian J.H."/>
            <person name="Sheng Y."/>
            <person name="Liu T."/>
            <person name="Pan Y.S."/>
            <person name="Xia L.Y."/>
            <person name="Li J."/>
            <person name="Zhao F."/>
            <person name="Cao W.C."/>
        </authorList>
    </citation>
    <scope>NUCLEOTIDE SEQUENCE</scope>
    <source>
        <strain evidence="2">Rsan-2018</strain>
    </source>
</reference>
<protein>
    <recommendedName>
        <fullName evidence="4">FLYWCH-type domain-containing protein</fullName>
    </recommendedName>
</protein>
<feature type="compositionally biased region" description="Acidic residues" evidence="1">
    <location>
        <begin position="234"/>
        <end position="246"/>
    </location>
</feature>
<dbReference type="AlphaFoldDB" id="A0A9D4PNG7"/>
<dbReference type="Gene3D" id="2.20.25.240">
    <property type="match status" value="1"/>
</dbReference>
<evidence type="ECO:0000256" key="1">
    <source>
        <dbReference type="SAM" id="MobiDB-lite"/>
    </source>
</evidence>
<feature type="compositionally biased region" description="Basic and acidic residues" evidence="1">
    <location>
        <begin position="158"/>
        <end position="171"/>
    </location>
</feature>
<keyword evidence="3" id="KW-1185">Reference proteome</keyword>
<feature type="compositionally biased region" description="Polar residues" evidence="1">
    <location>
        <begin position="178"/>
        <end position="199"/>
    </location>
</feature>
<proteinExistence type="predicted"/>
<name>A0A9D4PNG7_RHISA</name>
<accession>A0A9D4PNG7</accession>
<gene>
    <name evidence="2" type="ORF">HPB52_009791</name>
</gene>
<dbReference type="OrthoDB" id="6509160at2759"/>
<feature type="compositionally biased region" description="Polar residues" evidence="1">
    <location>
        <begin position="212"/>
        <end position="225"/>
    </location>
</feature>
<evidence type="ECO:0000313" key="2">
    <source>
        <dbReference type="EMBL" id="KAH7947303.1"/>
    </source>
</evidence>